<comment type="similarity">
    <text evidence="2 4">Belongs to the MAK16 family.</text>
</comment>
<evidence type="ECO:0000256" key="4">
    <source>
        <dbReference type="PIRNR" id="PIRNR003352"/>
    </source>
</evidence>
<evidence type="ECO:0000256" key="1">
    <source>
        <dbReference type="ARBA" id="ARBA00004123"/>
    </source>
</evidence>
<feature type="compositionally biased region" description="Basic and acidic residues" evidence="5">
    <location>
        <begin position="247"/>
        <end position="259"/>
    </location>
</feature>
<dbReference type="EMBL" id="AFWA02000011">
    <property type="protein sequence ID" value="EMR09179.1"/>
    <property type="molecule type" value="Genomic_DNA"/>
</dbReference>
<dbReference type="Proteomes" id="UP000011958">
    <property type="component" value="Unassembled WGS sequence"/>
</dbReference>
<feature type="compositionally biased region" description="Acidic residues" evidence="5">
    <location>
        <begin position="197"/>
        <end position="220"/>
    </location>
</feature>
<dbReference type="InterPro" id="IPR006958">
    <property type="entry name" value="Mak16"/>
</dbReference>
<evidence type="ECO:0000313" key="7">
    <source>
        <dbReference type="EMBL" id="EMR09179.1"/>
    </source>
</evidence>
<feature type="domain" description="Ribosomal eL28/Mak16" evidence="6">
    <location>
        <begin position="4"/>
        <end position="116"/>
    </location>
</feature>
<proteinExistence type="inferred from homology"/>
<dbReference type="OMA" id="DKGQNFC"/>
<evidence type="ECO:0000256" key="2">
    <source>
        <dbReference type="ARBA" id="ARBA00005514"/>
    </source>
</evidence>
<dbReference type="eggNOG" id="KOG3064">
    <property type="taxonomic scope" value="Eukaryota"/>
</dbReference>
<organism evidence="7 8">
    <name type="scientific">Pneumocystis murina (strain B123)</name>
    <name type="common">Mouse pneumocystis pneumonia agent</name>
    <name type="synonym">Pneumocystis carinii f. sp. muris</name>
    <dbReference type="NCBI Taxonomy" id="1069680"/>
    <lineage>
        <taxon>Eukaryota</taxon>
        <taxon>Fungi</taxon>
        <taxon>Dikarya</taxon>
        <taxon>Ascomycota</taxon>
        <taxon>Taphrinomycotina</taxon>
        <taxon>Pneumocystomycetes</taxon>
        <taxon>Pneumocystaceae</taxon>
        <taxon>Pneumocystis</taxon>
    </lineage>
</organism>
<feature type="compositionally biased region" description="Acidic residues" evidence="5">
    <location>
        <begin position="234"/>
        <end position="246"/>
    </location>
</feature>
<protein>
    <recommendedName>
        <fullName evidence="4">Protein MAK16</fullName>
    </recommendedName>
</protein>
<keyword evidence="3 4" id="KW-0539">Nucleus</keyword>
<dbReference type="GO" id="GO:0000463">
    <property type="term" value="P:maturation of LSU-rRNA from tricistronic rRNA transcript (SSU-rRNA, 5.8S rRNA, LSU-rRNA)"/>
    <property type="evidence" value="ECO:0007669"/>
    <property type="project" value="EnsemblFungi"/>
</dbReference>
<keyword evidence="8" id="KW-1185">Reference proteome</keyword>
<dbReference type="FunFam" id="3.30.390.110:FF:000001">
    <property type="entry name" value="Protein MAK16 homolog"/>
    <property type="match status" value="1"/>
</dbReference>
<reference evidence="8" key="1">
    <citation type="journal article" date="2016" name="Nat. Commun.">
        <title>Genome analysis of three Pneumocystis species reveals adaptation mechanisms to life exclusively in mammalian hosts.</title>
        <authorList>
            <person name="Ma L."/>
            <person name="Chen Z."/>
            <person name="Huang D.W."/>
            <person name="Kutty G."/>
            <person name="Ishihara M."/>
            <person name="Wang H."/>
            <person name="Abouelleil A."/>
            <person name="Bishop L."/>
            <person name="Davey E."/>
            <person name="Deng R."/>
            <person name="Deng X."/>
            <person name="Fan L."/>
            <person name="Fantoni G."/>
            <person name="Fitzgerald M."/>
            <person name="Gogineni E."/>
            <person name="Goldberg J.M."/>
            <person name="Handley G."/>
            <person name="Hu X."/>
            <person name="Huber C."/>
            <person name="Jiao X."/>
            <person name="Jones K."/>
            <person name="Levin J.Z."/>
            <person name="Liu Y."/>
            <person name="Macdonald P."/>
            <person name="Melnikov A."/>
            <person name="Raley C."/>
            <person name="Sassi M."/>
            <person name="Sherman B.T."/>
            <person name="Song X."/>
            <person name="Sykes S."/>
            <person name="Tran B."/>
            <person name="Walsh L."/>
            <person name="Xia Y."/>
            <person name="Yang J."/>
            <person name="Young S."/>
            <person name="Zeng Q."/>
            <person name="Zheng X."/>
            <person name="Stephens R."/>
            <person name="Nusbaum C."/>
            <person name="Birren B.W."/>
            <person name="Azadi P."/>
            <person name="Lempicki R.A."/>
            <person name="Cuomo C.A."/>
            <person name="Kovacs J.A."/>
        </authorList>
    </citation>
    <scope>NUCLEOTIDE SEQUENCE [LARGE SCALE GENOMIC DNA]</scope>
    <source>
        <strain evidence="8">B123</strain>
    </source>
</reference>
<evidence type="ECO:0000256" key="5">
    <source>
        <dbReference type="SAM" id="MobiDB-lite"/>
    </source>
</evidence>
<evidence type="ECO:0000259" key="6">
    <source>
        <dbReference type="Pfam" id="PF01778"/>
    </source>
</evidence>
<dbReference type="PANTHER" id="PTHR23405:SF4">
    <property type="entry name" value="PROTEIN MAK16 HOMOLOG"/>
    <property type="match status" value="1"/>
</dbReference>
<dbReference type="OrthoDB" id="10251342at2759"/>
<name>M7PFE4_PNEMU</name>
<dbReference type="PIRSF" id="PIRSF003352">
    <property type="entry name" value="MAK16"/>
    <property type="match status" value="1"/>
</dbReference>
<dbReference type="VEuPathDB" id="FungiDB:PNEG_02519"/>
<dbReference type="Pfam" id="PF01778">
    <property type="entry name" value="Ribosomal_L28e"/>
    <property type="match status" value="1"/>
</dbReference>
<accession>M7PFE4</accession>
<dbReference type="RefSeq" id="XP_007874529.1">
    <property type="nucleotide sequence ID" value="XM_007876338.1"/>
</dbReference>
<dbReference type="GO" id="GO:0005730">
    <property type="term" value="C:nucleolus"/>
    <property type="evidence" value="ECO:0007669"/>
    <property type="project" value="UniProtKB-UniRule"/>
</dbReference>
<evidence type="ECO:0000313" key="8">
    <source>
        <dbReference type="Proteomes" id="UP000011958"/>
    </source>
</evidence>
<sequence>MDDVIWQVINQNFCSYKVKTNTQNFCKNEYNITGICNRQSCPLANSQYATIKEKKGILYLYMKTIERSHMPSKMWEKVKLSKNYIKALKQIDEKLLYWPNFLIYKNKARLTRLTQYLIKSKRLLLKKHPELIAIKPKEVRRETTRERKALQIAKLEKFIEKKLIERLKSGIYGKNPLNVSEDIWKKVLSSQKNQQENESELEYEDIEEQTEFFSDNEESDLEESYRKYKFEDNYDLTDDSDMSDSDISEKNHTSIKDSNIEKKEIEKIFQKRKHKGEQSRKNKKAKTYIEIEYEQENQLTDEKV</sequence>
<gene>
    <name evidence="7" type="ORF">PNEG_02519</name>
</gene>
<feature type="region of interest" description="Disordered" evidence="5">
    <location>
        <begin position="234"/>
        <end position="259"/>
    </location>
</feature>
<dbReference type="PANTHER" id="PTHR23405">
    <property type="entry name" value="MAINTENANCE OF KILLER 16 MAK16 PROTEIN-RELATED"/>
    <property type="match status" value="1"/>
</dbReference>
<dbReference type="Pfam" id="PF04874">
    <property type="entry name" value="Mak16"/>
    <property type="match status" value="1"/>
</dbReference>
<dbReference type="GeneID" id="19896211"/>
<dbReference type="GO" id="GO:0000466">
    <property type="term" value="P:maturation of 5.8S rRNA from tricistronic rRNA transcript (SSU-rRNA, 5.8S rRNA, LSU-rRNA)"/>
    <property type="evidence" value="ECO:0007669"/>
    <property type="project" value="EnsemblFungi"/>
</dbReference>
<comment type="caution">
    <text evidence="7">The sequence shown here is derived from an EMBL/GenBank/DDBJ whole genome shotgun (WGS) entry which is preliminary data.</text>
</comment>
<evidence type="ECO:0000256" key="3">
    <source>
        <dbReference type="ARBA" id="ARBA00023242"/>
    </source>
</evidence>
<dbReference type="InterPro" id="IPR029004">
    <property type="entry name" value="Ribosomal_eL28/Mak16"/>
</dbReference>
<dbReference type="Gene3D" id="3.30.390.110">
    <property type="match status" value="1"/>
</dbReference>
<dbReference type="AlphaFoldDB" id="M7PFE4"/>
<feature type="region of interest" description="Disordered" evidence="5">
    <location>
        <begin position="195"/>
        <end position="220"/>
    </location>
</feature>
<dbReference type="GO" id="GO:0030687">
    <property type="term" value="C:preribosome, large subunit precursor"/>
    <property type="evidence" value="ECO:0007669"/>
    <property type="project" value="EnsemblFungi"/>
</dbReference>
<comment type="subcellular location">
    <subcellularLocation>
        <location evidence="1">Nucleus</location>
    </subcellularLocation>
</comment>
<dbReference type="STRING" id="1069680.M7PFE4"/>
<dbReference type="HOGENOM" id="CLU_050888_0_1_1"/>